<evidence type="ECO:0000313" key="1">
    <source>
        <dbReference type="EMBL" id="GAA3773371.1"/>
    </source>
</evidence>
<proteinExistence type="predicted"/>
<name>A0ABP7GSB0_9FLAO</name>
<keyword evidence="2" id="KW-1185">Reference proteome</keyword>
<dbReference type="RefSeq" id="WP_345145408.1">
    <property type="nucleotide sequence ID" value="NZ_BAABDU010000004.1"/>
</dbReference>
<evidence type="ECO:0000313" key="2">
    <source>
        <dbReference type="Proteomes" id="UP001500748"/>
    </source>
</evidence>
<dbReference type="EMBL" id="BAABDU010000004">
    <property type="protein sequence ID" value="GAA3773371.1"/>
    <property type="molecule type" value="Genomic_DNA"/>
</dbReference>
<gene>
    <name evidence="1" type="ORF">GCM10022423_29860</name>
</gene>
<comment type="caution">
    <text evidence="1">The sequence shown here is derived from an EMBL/GenBank/DDBJ whole genome shotgun (WGS) entry which is preliminary data.</text>
</comment>
<reference evidence="2" key="1">
    <citation type="journal article" date="2019" name="Int. J. Syst. Evol. Microbiol.">
        <title>The Global Catalogue of Microorganisms (GCM) 10K type strain sequencing project: providing services to taxonomists for standard genome sequencing and annotation.</title>
        <authorList>
            <consortium name="The Broad Institute Genomics Platform"/>
            <consortium name="The Broad Institute Genome Sequencing Center for Infectious Disease"/>
            <person name="Wu L."/>
            <person name="Ma J."/>
        </authorList>
    </citation>
    <scope>NUCLEOTIDE SEQUENCE [LARGE SCALE GENOMIC DNA]</scope>
    <source>
        <strain evidence="2">JCM 17337</strain>
    </source>
</reference>
<protein>
    <submittedName>
        <fullName evidence="1">Uncharacterized protein</fullName>
    </submittedName>
</protein>
<dbReference type="Proteomes" id="UP001500748">
    <property type="component" value="Unassembled WGS sequence"/>
</dbReference>
<accession>A0ABP7GSB0</accession>
<sequence length="43" mass="4797">MKTTILLLFLTFQVGFLQNIFHSNGNVGTGTSTPLYKLNVFGY</sequence>
<organism evidence="1 2">
    <name type="scientific">Flavobacterium ginsengiterrae</name>
    <dbReference type="NCBI Taxonomy" id="871695"/>
    <lineage>
        <taxon>Bacteria</taxon>
        <taxon>Pseudomonadati</taxon>
        <taxon>Bacteroidota</taxon>
        <taxon>Flavobacteriia</taxon>
        <taxon>Flavobacteriales</taxon>
        <taxon>Flavobacteriaceae</taxon>
        <taxon>Flavobacterium</taxon>
    </lineage>
</organism>